<feature type="compositionally biased region" description="Low complexity" evidence="1">
    <location>
        <begin position="136"/>
        <end position="145"/>
    </location>
</feature>
<dbReference type="AlphaFoldDB" id="A0A914PQK4"/>
<name>A0A914PQK4_9BILA</name>
<dbReference type="Proteomes" id="UP000887578">
    <property type="component" value="Unplaced"/>
</dbReference>
<evidence type="ECO:0000313" key="2">
    <source>
        <dbReference type="Proteomes" id="UP000887578"/>
    </source>
</evidence>
<reference evidence="3" key="1">
    <citation type="submission" date="2022-11" db="UniProtKB">
        <authorList>
            <consortium name="WormBaseParasite"/>
        </authorList>
    </citation>
    <scope>IDENTIFICATION</scope>
</reference>
<evidence type="ECO:0000313" key="3">
    <source>
        <dbReference type="WBParaSite" id="PDA_v2.g20400.t1"/>
    </source>
</evidence>
<feature type="region of interest" description="Disordered" evidence="1">
    <location>
        <begin position="64"/>
        <end position="103"/>
    </location>
</feature>
<proteinExistence type="predicted"/>
<organism evidence="2 3">
    <name type="scientific">Panagrolaimus davidi</name>
    <dbReference type="NCBI Taxonomy" id="227884"/>
    <lineage>
        <taxon>Eukaryota</taxon>
        <taxon>Metazoa</taxon>
        <taxon>Ecdysozoa</taxon>
        <taxon>Nematoda</taxon>
        <taxon>Chromadorea</taxon>
        <taxon>Rhabditida</taxon>
        <taxon>Tylenchina</taxon>
        <taxon>Panagrolaimomorpha</taxon>
        <taxon>Panagrolaimoidea</taxon>
        <taxon>Panagrolaimidae</taxon>
        <taxon>Panagrolaimus</taxon>
    </lineage>
</organism>
<feature type="compositionally biased region" description="Low complexity" evidence="1">
    <location>
        <begin position="116"/>
        <end position="125"/>
    </location>
</feature>
<feature type="region of interest" description="Disordered" evidence="1">
    <location>
        <begin position="29"/>
        <end position="48"/>
    </location>
</feature>
<feature type="compositionally biased region" description="Low complexity" evidence="1">
    <location>
        <begin position="64"/>
        <end position="98"/>
    </location>
</feature>
<feature type="region of interest" description="Disordered" evidence="1">
    <location>
        <begin position="116"/>
        <end position="167"/>
    </location>
</feature>
<sequence length="167" mass="19990">MWTPYYLSSTTSFDFNRNEKENVQQIRDSLKNPYDWQGNKNEYYTPREQPHYKWPSEYFASQEAAAAANRQNQRFNQNREQQSPYAPPANYNQQNPNYRFEQWPQLQNRRIASATNSNEQNNQFQPPQPYSDRRQQQYNNNQQAQHSRQFFEKPPAGGSFSPYSNEG</sequence>
<keyword evidence="2" id="KW-1185">Reference proteome</keyword>
<dbReference type="WBParaSite" id="PDA_v2.g20400.t1">
    <property type="protein sequence ID" value="PDA_v2.g20400.t1"/>
    <property type="gene ID" value="PDA_v2.g20400"/>
</dbReference>
<accession>A0A914PQK4</accession>
<protein>
    <submittedName>
        <fullName evidence="3">Enamelin</fullName>
    </submittedName>
</protein>
<evidence type="ECO:0000256" key="1">
    <source>
        <dbReference type="SAM" id="MobiDB-lite"/>
    </source>
</evidence>